<name>A0A1H7PG19_9PROT</name>
<evidence type="ECO:0000313" key="1">
    <source>
        <dbReference type="EMBL" id="SEL34428.1"/>
    </source>
</evidence>
<proteinExistence type="predicted"/>
<dbReference type="AlphaFoldDB" id="A0A1H7PG19"/>
<reference evidence="1 2" key="1">
    <citation type="submission" date="2016-10" db="EMBL/GenBank/DDBJ databases">
        <authorList>
            <person name="de Groot N.N."/>
        </authorList>
    </citation>
    <scope>NUCLEOTIDE SEQUENCE [LARGE SCALE GENOMIC DNA]</scope>
    <source>
        <strain evidence="1 2">Nv1</strain>
    </source>
</reference>
<evidence type="ECO:0000313" key="2">
    <source>
        <dbReference type="Proteomes" id="UP000198620"/>
    </source>
</evidence>
<accession>A0A1H7PG19</accession>
<keyword evidence="2" id="KW-1185">Reference proteome</keyword>
<dbReference type="STRING" id="1233.SAMN05216387_10915"/>
<sequence>MPLLPRLRYSLGKFRRYILQDHMKQSPRAISAPQRNDVKILFPSFRDDSVFPAPGWASPPNEIEVFGAEAFYRG</sequence>
<gene>
    <name evidence="1" type="ORF">SAMN05216387_10915</name>
</gene>
<dbReference type="EMBL" id="FOBH01000009">
    <property type="protein sequence ID" value="SEL34428.1"/>
    <property type="molecule type" value="Genomic_DNA"/>
</dbReference>
<protein>
    <submittedName>
        <fullName evidence="1">Uncharacterized protein</fullName>
    </submittedName>
</protein>
<organism evidence="1 2">
    <name type="scientific">Nitrosovibrio tenuis</name>
    <dbReference type="NCBI Taxonomy" id="1233"/>
    <lineage>
        <taxon>Bacteria</taxon>
        <taxon>Pseudomonadati</taxon>
        <taxon>Pseudomonadota</taxon>
        <taxon>Betaproteobacteria</taxon>
        <taxon>Nitrosomonadales</taxon>
        <taxon>Nitrosomonadaceae</taxon>
        <taxon>Nitrosovibrio</taxon>
    </lineage>
</organism>
<dbReference type="Proteomes" id="UP000198620">
    <property type="component" value="Unassembled WGS sequence"/>
</dbReference>